<name>A0ABS3BVW3_9BACT</name>
<gene>
    <name evidence="1" type="ORF">J0A67_21345</name>
</gene>
<comment type="caution">
    <text evidence="1">The sequence shown here is derived from an EMBL/GenBank/DDBJ whole genome shotgun (WGS) entry which is preliminary data.</text>
</comment>
<dbReference type="RefSeq" id="WP_206571434.1">
    <property type="nucleotide sequence ID" value="NZ_JAFKCW010000006.1"/>
</dbReference>
<evidence type="ECO:0008006" key="3">
    <source>
        <dbReference type="Google" id="ProtNLM"/>
    </source>
</evidence>
<accession>A0ABS3BVW3</accession>
<organism evidence="1 2">
    <name type="scientific">Algoriphagus aestuariicola</name>
    <dbReference type="NCBI Taxonomy" id="1852016"/>
    <lineage>
        <taxon>Bacteria</taxon>
        <taxon>Pseudomonadati</taxon>
        <taxon>Bacteroidota</taxon>
        <taxon>Cytophagia</taxon>
        <taxon>Cytophagales</taxon>
        <taxon>Cyclobacteriaceae</taxon>
        <taxon>Algoriphagus</taxon>
    </lineage>
</organism>
<keyword evidence="2" id="KW-1185">Reference proteome</keyword>
<reference evidence="1 2" key="1">
    <citation type="submission" date="2021-03" db="EMBL/GenBank/DDBJ databases">
        <title>novel species isolated from a fishpond in China.</title>
        <authorList>
            <person name="Lu H."/>
            <person name="Cai Z."/>
        </authorList>
    </citation>
    <scope>NUCLEOTIDE SEQUENCE [LARGE SCALE GENOMIC DNA]</scope>
    <source>
        <strain evidence="1 2">JCM 31546</strain>
    </source>
</reference>
<dbReference type="Proteomes" id="UP000664698">
    <property type="component" value="Unassembled WGS sequence"/>
</dbReference>
<protein>
    <recommendedName>
        <fullName evidence="3">GyrI-like small molecule binding domain-containing protein</fullName>
    </recommendedName>
</protein>
<proteinExistence type="predicted"/>
<evidence type="ECO:0000313" key="1">
    <source>
        <dbReference type="EMBL" id="MBN7803433.1"/>
    </source>
</evidence>
<evidence type="ECO:0000313" key="2">
    <source>
        <dbReference type="Proteomes" id="UP000664698"/>
    </source>
</evidence>
<dbReference type="EMBL" id="JAFKCW010000006">
    <property type="protein sequence ID" value="MBN7803433.1"/>
    <property type="molecule type" value="Genomic_DNA"/>
</dbReference>
<sequence length="170" mass="18482">MKKVGIALLVLLAVIALAYGLFIHLGGSKPIRVELISSAPSALAGKTFRGTPQDKRLSETFQSIESLLALHPGKKMHTIYLVEPAGKLDTMEVFVGLDLPFAPSDLESMTFSEQKFIRATVTGSKWVMPGPETVKEKIDAYAKENNLVLSGVFIDRIVSDSEIQVIAPVK</sequence>